<sequence>MVQHVALDYTSLPLSIRNPWRAQNSLMPDVFPQENEVRSVCYNLVVSVLITVALLELCGHKVGWLGKKIGKTDYVRRRLRSWKGRICSIECVNGSSETLSTALFGERRRHDGNRDTIGTDCDLRGQSGKLTFTRWRGIQSAQAG</sequence>
<evidence type="ECO:0000313" key="1">
    <source>
        <dbReference type="EMBL" id="CAG6459909.1"/>
    </source>
</evidence>
<reference evidence="1" key="1">
    <citation type="submission" date="2021-05" db="EMBL/GenBank/DDBJ databases">
        <authorList>
            <person name="Alioto T."/>
            <person name="Alioto T."/>
            <person name="Gomez Garrido J."/>
        </authorList>
    </citation>
    <scope>NUCLEOTIDE SEQUENCE</scope>
</reference>
<dbReference type="AlphaFoldDB" id="A0A8D8AM77"/>
<accession>A0A8D8AM77</accession>
<dbReference type="EMBL" id="HBUE01038966">
    <property type="protein sequence ID" value="CAG6459909.1"/>
    <property type="molecule type" value="Transcribed_RNA"/>
</dbReference>
<organism evidence="1">
    <name type="scientific">Culex pipiens</name>
    <name type="common">House mosquito</name>
    <dbReference type="NCBI Taxonomy" id="7175"/>
    <lineage>
        <taxon>Eukaryota</taxon>
        <taxon>Metazoa</taxon>
        <taxon>Ecdysozoa</taxon>
        <taxon>Arthropoda</taxon>
        <taxon>Hexapoda</taxon>
        <taxon>Insecta</taxon>
        <taxon>Pterygota</taxon>
        <taxon>Neoptera</taxon>
        <taxon>Endopterygota</taxon>
        <taxon>Diptera</taxon>
        <taxon>Nematocera</taxon>
        <taxon>Culicoidea</taxon>
        <taxon>Culicidae</taxon>
        <taxon>Culicinae</taxon>
        <taxon>Culicini</taxon>
        <taxon>Culex</taxon>
        <taxon>Culex</taxon>
    </lineage>
</organism>
<name>A0A8D8AM77_CULPI</name>
<proteinExistence type="predicted"/>
<protein>
    <submittedName>
        <fullName evidence="1">(northern house mosquito) hypothetical protein</fullName>
    </submittedName>
</protein>
<dbReference type="EMBL" id="HBUE01038972">
    <property type="protein sequence ID" value="CAG6459910.1"/>
    <property type="molecule type" value="Transcribed_RNA"/>
</dbReference>